<keyword evidence="7" id="KW-0456">Lyase</keyword>
<evidence type="ECO:0000259" key="6">
    <source>
        <dbReference type="SMART" id="SM01001"/>
    </source>
</evidence>
<feature type="binding site" evidence="3 5">
    <location>
        <position position="6"/>
    </location>
    <ligand>
        <name>substrate</name>
    </ligand>
</feature>
<evidence type="ECO:0000313" key="7">
    <source>
        <dbReference type="EMBL" id="TET94072.1"/>
    </source>
</evidence>
<dbReference type="GO" id="GO:0034023">
    <property type="term" value="F:5-(carboxyamino)imidazole ribonucleotide mutase activity"/>
    <property type="evidence" value="ECO:0007669"/>
    <property type="project" value="UniProtKB-UniRule"/>
</dbReference>
<evidence type="ECO:0000256" key="3">
    <source>
        <dbReference type="HAMAP-Rule" id="MF_01929"/>
    </source>
</evidence>
<dbReference type="PIRSF" id="PIRSF001338">
    <property type="entry name" value="AIR_carboxylase"/>
    <property type="match status" value="1"/>
</dbReference>
<dbReference type="GO" id="GO:0006189">
    <property type="term" value="P:'de novo' IMP biosynthetic process"/>
    <property type="evidence" value="ECO:0007669"/>
    <property type="project" value="UniProtKB-UniRule"/>
</dbReference>
<dbReference type="InterPro" id="IPR033747">
    <property type="entry name" value="PurE_ClassI"/>
</dbReference>
<evidence type="ECO:0000256" key="1">
    <source>
        <dbReference type="ARBA" id="ARBA00022755"/>
    </source>
</evidence>
<feature type="domain" description="PurE" evidence="6">
    <location>
        <begin position="1"/>
        <end position="145"/>
    </location>
</feature>
<dbReference type="EMBL" id="SOIJ01000039">
    <property type="protein sequence ID" value="TET94072.1"/>
    <property type="molecule type" value="Genomic_DNA"/>
</dbReference>
<organism evidence="7 8">
    <name type="scientific">Aerophobetes bacterium</name>
    <dbReference type="NCBI Taxonomy" id="2030807"/>
    <lineage>
        <taxon>Bacteria</taxon>
        <taxon>Candidatus Aerophobota</taxon>
    </lineage>
</organism>
<comment type="pathway">
    <text evidence="3 4">Purine metabolism; IMP biosynthesis via de novo pathway; 5-amino-1-(5-phospho-D-ribosyl)imidazole-4-carboxylate from 5-amino-1-(5-phospho-D-ribosyl)imidazole (N5-CAIR route): step 2/2.</text>
</comment>
<evidence type="ECO:0000256" key="5">
    <source>
        <dbReference type="PIRSR" id="PIRSR001338-1"/>
    </source>
</evidence>
<sequence>MGSESDREVMKNCLALLDEFAIPYEVKVLSAHRMPEATSDYAKHLESRGIKVVIAGAGGAAHLPGTMAAHTTLPIIGVPLTSSLQGVDSLYSIVQMPSGVPVACMALGAAGAKNAAVLAAQILALSSPEIEKRLKDYKLKLAHGSFPPSSH</sequence>
<dbReference type="HAMAP" id="MF_01929">
    <property type="entry name" value="PurE_classI"/>
    <property type="match status" value="1"/>
</dbReference>
<comment type="function">
    <text evidence="3 4">Catalyzes the conversion of N5-carboxyaminoimidazole ribonucleotide (N5-CAIR) to 4-carboxy-5-aminoimidazole ribonucleotide (CAIR).</text>
</comment>
<keyword evidence="2 3" id="KW-0413">Isomerase</keyword>
<comment type="caution">
    <text evidence="7">The sequence shown here is derived from an EMBL/GenBank/DDBJ whole genome shotgun (WGS) entry which is preliminary data.</text>
</comment>
<evidence type="ECO:0000313" key="8">
    <source>
        <dbReference type="Proteomes" id="UP000316925"/>
    </source>
</evidence>
<feature type="binding site" evidence="3 5">
    <location>
        <position position="3"/>
    </location>
    <ligand>
        <name>substrate</name>
    </ligand>
</feature>
<protein>
    <recommendedName>
        <fullName evidence="3 4">N5-carboxyaminoimidazole ribonucleotide mutase</fullName>
        <shortName evidence="3 4">N5-CAIR mutase</shortName>
        <ecNumber evidence="3 4">5.4.99.18</ecNumber>
    </recommendedName>
    <alternativeName>
        <fullName evidence="3">5-(carboxyamino)imidazole ribonucleotide mutase</fullName>
    </alternativeName>
</protein>
<evidence type="ECO:0000256" key="4">
    <source>
        <dbReference type="PIRNR" id="PIRNR001338"/>
    </source>
</evidence>
<dbReference type="InterPro" id="IPR000031">
    <property type="entry name" value="PurE_dom"/>
</dbReference>
<reference evidence="7 8" key="1">
    <citation type="submission" date="2019-03" db="EMBL/GenBank/DDBJ databases">
        <title>Metabolic potential of uncultured bacteria and archaea associated with petroleum seepage in deep-sea sediments.</title>
        <authorList>
            <person name="Dong X."/>
            <person name="Hubert C."/>
        </authorList>
    </citation>
    <scope>NUCLEOTIDE SEQUENCE [LARGE SCALE GENOMIC DNA]</scope>
    <source>
        <strain evidence="7">E29_bin28</strain>
    </source>
</reference>
<dbReference type="SMART" id="SM01001">
    <property type="entry name" value="AIRC"/>
    <property type="match status" value="1"/>
</dbReference>
<comment type="similarity">
    <text evidence="3">Belongs to the AIR carboxylase family. Class I subfamily.</text>
</comment>
<dbReference type="EC" id="5.4.99.18" evidence="3 4"/>
<dbReference type="UniPathway" id="UPA00074">
    <property type="reaction ID" value="UER00943"/>
</dbReference>
<dbReference type="InterPro" id="IPR024694">
    <property type="entry name" value="PurE_prokaryotes"/>
</dbReference>
<dbReference type="NCBIfam" id="TIGR01162">
    <property type="entry name" value="purE"/>
    <property type="match status" value="1"/>
</dbReference>
<keyword evidence="1 3" id="KW-0658">Purine biosynthesis</keyword>
<feature type="binding site" evidence="3 5">
    <location>
        <position position="33"/>
    </location>
    <ligand>
        <name>substrate</name>
    </ligand>
</feature>
<proteinExistence type="inferred from homology"/>
<dbReference type="Proteomes" id="UP000316925">
    <property type="component" value="Unassembled WGS sequence"/>
</dbReference>
<dbReference type="PANTHER" id="PTHR23046:SF2">
    <property type="entry name" value="PHOSPHORIBOSYLAMINOIMIDAZOLE CARBOXYLASE"/>
    <property type="match status" value="1"/>
</dbReference>
<accession>A0A523YRD1</accession>
<dbReference type="Pfam" id="PF00731">
    <property type="entry name" value="AIRC"/>
    <property type="match status" value="1"/>
</dbReference>
<dbReference type="PANTHER" id="PTHR23046">
    <property type="entry name" value="PHOSPHORIBOSYLAMINOIMIDAZOLE CARBOXYLASE CATALYTIC SUBUNIT"/>
    <property type="match status" value="1"/>
</dbReference>
<dbReference type="GO" id="GO:0016829">
    <property type="term" value="F:lyase activity"/>
    <property type="evidence" value="ECO:0007669"/>
    <property type="project" value="UniProtKB-KW"/>
</dbReference>
<comment type="catalytic activity">
    <reaction evidence="3 4">
        <text>5-carboxyamino-1-(5-phospho-D-ribosyl)imidazole + H(+) = 5-amino-1-(5-phospho-D-ribosyl)imidazole-4-carboxylate</text>
        <dbReference type="Rhea" id="RHEA:13193"/>
        <dbReference type="ChEBI" id="CHEBI:15378"/>
        <dbReference type="ChEBI" id="CHEBI:58730"/>
        <dbReference type="ChEBI" id="CHEBI:77657"/>
        <dbReference type="EC" id="5.4.99.18"/>
    </reaction>
</comment>
<gene>
    <name evidence="3 7" type="primary">purE</name>
    <name evidence="7" type="ORF">E3J33_00735</name>
</gene>
<evidence type="ECO:0000256" key="2">
    <source>
        <dbReference type="ARBA" id="ARBA00023235"/>
    </source>
</evidence>
<dbReference type="Gene3D" id="3.40.50.1970">
    <property type="match status" value="1"/>
</dbReference>
<dbReference type="SUPFAM" id="SSF52255">
    <property type="entry name" value="N5-CAIR mutase (phosphoribosylaminoimidazole carboxylase, PurE)"/>
    <property type="match status" value="1"/>
</dbReference>
<name>A0A523YRD1_UNCAE</name>
<dbReference type="AlphaFoldDB" id="A0A523YRD1"/>